<feature type="signal peptide" evidence="2">
    <location>
        <begin position="1"/>
        <end position="18"/>
    </location>
</feature>
<feature type="region of interest" description="Disordered" evidence="1">
    <location>
        <begin position="178"/>
        <end position="202"/>
    </location>
</feature>
<evidence type="ECO:0000313" key="3">
    <source>
        <dbReference type="EMBL" id="RCR65796.1"/>
    </source>
</evidence>
<dbReference type="EMBL" id="QOWE01000035">
    <property type="protein sequence ID" value="RCR65796.1"/>
    <property type="molecule type" value="Genomic_DNA"/>
</dbReference>
<evidence type="ECO:0000256" key="2">
    <source>
        <dbReference type="SAM" id="SignalP"/>
    </source>
</evidence>
<keyword evidence="4" id="KW-1185">Reference proteome</keyword>
<feature type="chain" id="PRO_5016845202" evidence="2">
    <location>
        <begin position="19"/>
        <end position="202"/>
    </location>
</feature>
<name>A0A368JFF2_9BACT</name>
<dbReference type="Proteomes" id="UP000253383">
    <property type="component" value="Unassembled WGS sequence"/>
</dbReference>
<accession>A0A368JFF2</accession>
<sequence length="202" mass="22245">MKTAITLALFGISVAAVAQERSSISRSINDNGKTLRIKIDVEQPSRNIHYDQEFDAMGMSKEEKEALISSIQDSLGVHVVVSPPRAPKPPTAPRGGVRPTRYESGEVAVAARGTSTSSGNRSKNEDSHLPKNVIVAPDGTPYTKTLIEDPENNRLKMKYEYKLDGEEHVFERTINLQGKSESEKQQLIAETERTLGLSNARK</sequence>
<dbReference type="RefSeq" id="WP_114409847.1">
    <property type="nucleotide sequence ID" value="NZ_QOWE01000035.1"/>
</dbReference>
<keyword evidence="2" id="KW-0732">Signal</keyword>
<evidence type="ECO:0000256" key="1">
    <source>
        <dbReference type="SAM" id="MobiDB-lite"/>
    </source>
</evidence>
<comment type="caution">
    <text evidence="3">The sequence shown here is derived from an EMBL/GenBank/DDBJ whole genome shotgun (WGS) entry which is preliminary data.</text>
</comment>
<dbReference type="OrthoDB" id="953639at2"/>
<reference evidence="3 4" key="1">
    <citation type="submission" date="2018-07" db="EMBL/GenBank/DDBJ databases">
        <title>Genome analysis of Larkinella rosea.</title>
        <authorList>
            <person name="Zhou Z."/>
            <person name="Wang G."/>
        </authorList>
    </citation>
    <scope>NUCLEOTIDE SEQUENCE [LARGE SCALE GENOMIC DNA]</scope>
    <source>
        <strain evidence="4">zzj9</strain>
    </source>
</reference>
<proteinExistence type="predicted"/>
<protein>
    <submittedName>
        <fullName evidence="3">Uncharacterized protein</fullName>
    </submittedName>
</protein>
<dbReference type="AlphaFoldDB" id="A0A368JFF2"/>
<organism evidence="3 4">
    <name type="scientific">Larkinella punicea</name>
    <dbReference type="NCBI Taxonomy" id="2315727"/>
    <lineage>
        <taxon>Bacteria</taxon>
        <taxon>Pseudomonadati</taxon>
        <taxon>Bacteroidota</taxon>
        <taxon>Cytophagia</taxon>
        <taxon>Cytophagales</taxon>
        <taxon>Spirosomataceae</taxon>
        <taxon>Larkinella</taxon>
    </lineage>
</organism>
<feature type="region of interest" description="Disordered" evidence="1">
    <location>
        <begin position="110"/>
        <end position="144"/>
    </location>
</feature>
<gene>
    <name evidence="3" type="ORF">DUE52_30070</name>
</gene>
<evidence type="ECO:0000313" key="4">
    <source>
        <dbReference type="Proteomes" id="UP000253383"/>
    </source>
</evidence>